<keyword evidence="1 2" id="KW-0238">DNA-binding</keyword>
<dbReference type="Gene3D" id="1.10.10.60">
    <property type="entry name" value="Homeodomain-like"/>
    <property type="match status" value="1"/>
</dbReference>
<protein>
    <submittedName>
        <fullName evidence="4">TetR/AcrR family transcriptional regulator</fullName>
    </submittedName>
</protein>
<gene>
    <name evidence="4" type="ORF">NBH00_07940</name>
</gene>
<dbReference type="PANTHER" id="PTHR30055:SF153">
    <property type="entry name" value="HTH-TYPE TRANSCRIPTIONAL REPRESSOR RV3405C"/>
    <property type="match status" value="1"/>
</dbReference>
<dbReference type="PRINTS" id="PR00455">
    <property type="entry name" value="HTHTETR"/>
</dbReference>
<feature type="domain" description="HTH tetR-type" evidence="3">
    <location>
        <begin position="16"/>
        <end position="76"/>
    </location>
</feature>
<dbReference type="InterPro" id="IPR001647">
    <property type="entry name" value="HTH_TetR"/>
</dbReference>
<keyword evidence="5" id="KW-1185">Reference proteome</keyword>
<evidence type="ECO:0000259" key="3">
    <source>
        <dbReference type="PROSITE" id="PS50977"/>
    </source>
</evidence>
<reference evidence="4 5" key="1">
    <citation type="submission" date="2022-06" db="EMBL/GenBank/DDBJ databases">
        <title>Paraconexibacter antarcticus.</title>
        <authorList>
            <person name="Kim C.S."/>
        </authorList>
    </citation>
    <scope>NUCLEOTIDE SEQUENCE [LARGE SCALE GENOMIC DNA]</scope>
    <source>
        <strain evidence="4 5">02-257</strain>
    </source>
</reference>
<evidence type="ECO:0000313" key="4">
    <source>
        <dbReference type="EMBL" id="UTI66124.1"/>
    </source>
</evidence>
<dbReference type="Gene3D" id="1.10.357.10">
    <property type="entry name" value="Tetracycline Repressor, domain 2"/>
    <property type="match status" value="1"/>
</dbReference>
<dbReference type="RefSeq" id="WP_254572802.1">
    <property type="nucleotide sequence ID" value="NZ_CP098502.1"/>
</dbReference>
<dbReference type="InterPro" id="IPR009057">
    <property type="entry name" value="Homeodomain-like_sf"/>
</dbReference>
<dbReference type="PROSITE" id="PS50977">
    <property type="entry name" value="HTH_TETR_2"/>
    <property type="match status" value="1"/>
</dbReference>
<dbReference type="PANTHER" id="PTHR30055">
    <property type="entry name" value="HTH-TYPE TRANSCRIPTIONAL REGULATOR RUTR"/>
    <property type="match status" value="1"/>
</dbReference>
<proteinExistence type="predicted"/>
<evidence type="ECO:0000256" key="2">
    <source>
        <dbReference type="PROSITE-ProRule" id="PRU00335"/>
    </source>
</evidence>
<evidence type="ECO:0000313" key="5">
    <source>
        <dbReference type="Proteomes" id="UP001056035"/>
    </source>
</evidence>
<dbReference type="Pfam" id="PF00440">
    <property type="entry name" value="TetR_N"/>
    <property type="match status" value="1"/>
</dbReference>
<dbReference type="SUPFAM" id="SSF46689">
    <property type="entry name" value="Homeodomain-like"/>
    <property type="match status" value="1"/>
</dbReference>
<dbReference type="EMBL" id="CP098502">
    <property type="protein sequence ID" value="UTI66124.1"/>
    <property type="molecule type" value="Genomic_DNA"/>
</dbReference>
<organism evidence="4 5">
    <name type="scientific">Paraconexibacter antarcticus</name>
    <dbReference type="NCBI Taxonomy" id="2949664"/>
    <lineage>
        <taxon>Bacteria</taxon>
        <taxon>Bacillati</taxon>
        <taxon>Actinomycetota</taxon>
        <taxon>Thermoleophilia</taxon>
        <taxon>Solirubrobacterales</taxon>
        <taxon>Paraconexibacteraceae</taxon>
        <taxon>Paraconexibacter</taxon>
    </lineage>
</organism>
<dbReference type="InterPro" id="IPR050109">
    <property type="entry name" value="HTH-type_TetR-like_transc_reg"/>
</dbReference>
<feature type="DNA-binding region" description="H-T-H motif" evidence="2">
    <location>
        <begin position="39"/>
        <end position="58"/>
    </location>
</feature>
<dbReference type="Proteomes" id="UP001056035">
    <property type="component" value="Chromosome"/>
</dbReference>
<evidence type="ECO:0000256" key="1">
    <source>
        <dbReference type="ARBA" id="ARBA00023125"/>
    </source>
</evidence>
<accession>A0ABY5DX42</accession>
<sequence length="206" mass="22997">MSAGNEQAPVDQGAIDEIGRDVVAAAREEFVRYGIRRANMEEIARRAGVARVTVYRRFDSKTTLVRAVVMADVLDFVERFDRVLFGDGPAAERFADATALSVMELRRHPLLTTVLRSDPETLLTALTVEGQPEFELIKHILATRITTLIEAGDIRPGEASRIAEFILRLLYTTILMPFGELPGKTEDESRAFAREFIVPLIINRPA</sequence>
<name>A0ABY5DX42_9ACTN</name>